<comment type="caution">
    <text evidence="1">The sequence shown here is derived from an EMBL/GenBank/DDBJ whole genome shotgun (WGS) entry which is preliminary data.</text>
</comment>
<evidence type="ECO:0000313" key="2">
    <source>
        <dbReference type="Proteomes" id="UP000711178"/>
    </source>
</evidence>
<proteinExistence type="predicted"/>
<sequence length="187" mass="20237">MTIVPWPRFIPYPQGKDLMLSLATNLQEILAQSALLSLLLERCCAVLFDPPRQKQHSLKLPDTLHIPLPRGAKLRLPLADAGCLAAAYALCAQLPIHLIANMRPNLLPEQADALISAAFITGLAQLWRHAGQRLQPAATPLPSKVLSLAGSELPASPQQAAPLRRAFRLGALQSDEQPANTQSSIRS</sequence>
<dbReference type="EMBL" id="JAHDTB010000041">
    <property type="protein sequence ID" value="MBW8290271.1"/>
    <property type="molecule type" value="Genomic_DNA"/>
</dbReference>
<gene>
    <name evidence="1" type="ORF">KIF53_21775</name>
</gene>
<name>A0ABS7FJK5_9NEIS</name>
<organism evidence="1 2">
    <name type="scientific">Chromobacterium subtsugae</name>
    <dbReference type="NCBI Taxonomy" id="251747"/>
    <lineage>
        <taxon>Bacteria</taxon>
        <taxon>Pseudomonadati</taxon>
        <taxon>Pseudomonadota</taxon>
        <taxon>Betaproteobacteria</taxon>
        <taxon>Neisseriales</taxon>
        <taxon>Chromobacteriaceae</taxon>
        <taxon>Chromobacterium</taxon>
    </lineage>
</organism>
<dbReference type="Proteomes" id="UP000711178">
    <property type="component" value="Unassembled WGS sequence"/>
</dbReference>
<dbReference type="RefSeq" id="WP_146008380.1">
    <property type="nucleotide sequence ID" value="NZ_CP142381.1"/>
</dbReference>
<evidence type="ECO:0000313" key="1">
    <source>
        <dbReference type="EMBL" id="MBW8290271.1"/>
    </source>
</evidence>
<keyword evidence="2" id="KW-1185">Reference proteome</keyword>
<reference evidence="1 2" key="1">
    <citation type="submission" date="2021-05" db="EMBL/GenBank/DDBJ databases">
        <title>Draft Whole Genome Sequencing Of Biosensor Chromobacterium violaceum Strain CV026 Reveals A Regulatory RNA In Chromobacterium violaceum Phenotype Regulatory Network.</title>
        <authorList>
            <person name="Hong K.W."/>
            <person name="Chan K.G."/>
            <person name="Chang C.-Y."/>
        </authorList>
    </citation>
    <scope>NUCLEOTIDE SEQUENCE [LARGE SCALE GENOMIC DNA]</scope>
    <source>
        <strain evidence="1 2">ATCC 31532</strain>
    </source>
</reference>
<dbReference type="GeneID" id="89684165"/>
<accession>A0ABS7FJK5</accession>
<protein>
    <submittedName>
        <fullName evidence="1">Uncharacterized protein</fullName>
    </submittedName>
</protein>